<evidence type="ECO:0000256" key="7">
    <source>
        <dbReference type="ARBA" id="ARBA00023004"/>
    </source>
</evidence>
<dbReference type="PANTHER" id="PTHR43498:SF1">
    <property type="entry name" value="COB--COM HETERODISULFIDE REDUCTASE IRON-SULFUR SUBUNIT A"/>
    <property type="match status" value="1"/>
</dbReference>
<dbReference type="InterPro" id="IPR017896">
    <property type="entry name" value="4Fe4S_Fe-S-bd"/>
</dbReference>
<keyword evidence="7" id="KW-0408">Iron</keyword>
<dbReference type="PANTHER" id="PTHR43498">
    <property type="entry name" value="FERREDOXIN:COB-COM HETERODISULFIDE REDUCTASE SUBUNIT A"/>
    <property type="match status" value="1"/>
</dbReference>
<dbReference type="InterPro" id="IPR023753">
    <property type="entry name" value="FAD/NAD-binding_dom"/>
</dbReference>
<keyword evidence="5" id="KW-0285">Flavoprotein</keyword>
<dbReference type="InterPro" id="IPR017900">
    <property type="entry name" value="4Fe4S_Fe_S_CS"/>
</dbReference>
<dbReference type="SUPFAM" id="SSF54862">
    <property type="entry name" value="4Fe-4S ferredoxins"/>
    <property type="match status" value="1"/>
</dbReference>
<dbReference type="Proteomes" id="UP000052008">
    <property type="component" value="Unassembled WGS sequence"/>
</dbReference>
<evidence type="ECO:0000256" key="2">
    <source>
        <dbReference type="ARBA" id="ARBA00006561"/>
    </source>
</evidence>
<evidence type="ECO:0000256" key="5">
    <source>
        <dbReference type="ARBA" id="ARBA00022827"/>
    </source>
</evidence>
<dbReference type="InterPro" id="IPR036188">
    <property type="entry name" value="FAD/NAD-bd_sf"/>
</dbReference>
<dbReference type="InterPro" id="IPR039650">
    <property type="entry name" value="HdrA-like"/>
</dbReference>
<proteinExistence type="inferred from homology"/>
<dbReference type="Gene3D" id="3.30.70.20">
    <property type="match status" value="1"/>
</dbReference>
<keyword evidence="3" id="KW-0004">4Fe-4S</keyword>
<dbReference type="PROSITE" id="PS51379">
    <property type="entry name" value="4FE4S_FER_2"/>
    <property type="match status" value="2"/>
</dbReference>
<dbReference type="SUPFAM" id="SSF51971">
    <property type="entry name" value="Nucleotide-binding domain"/>
    <property type="match status" value="1"/>
</dbReference>
<dbReference type="PROSITE" id="PS00198">
    <property type="entry name" value="4FE4S_FER_1"/>
    <property type="match status" value="1"/>
</dbReference>
<protein>
    <submittedName>
        <fullName evidence="10">4Fe-4S ferredoxin</fullName>
    </submittedName>
</protein>
<accession>A0A0S7WVN0</accession>
<reference evidence="10 11" key="1">
    <citation type="journal article" date="2015" name="Microbiome">
        <title>Genomic resolution of linkages in carbon, nitrogen, and sulfur cycling among widespread estuary sediment bacteria.</title>
        <authorList>
            <person name="Baker B.J."/>
            <person name="Lazar C.S."/>
            <person name="Teske A.P."/>
            <person name="Dick G.J."/>
        </authorList>
    </citation>
    <scope>NUCLEOTIDE SEQUENCE [LARGE SCALE GENOMIC DNA]</scope>
    <source>
        <strain evidence="10">DG_24</strain>
    </source>
</reference>
<name>A0A0S7WVN0_UNCT6</name>
<comment type="caution">
    <text evidence="10">The sequence shown here is derived from an EMBL/GenBank/DDBJ whole genome shotgun (WGS) entry which is preliminary data.</text>
</comment>
<evidence type="ECO:0000256" key="1">
    <source>
        <dbReference type="ARBA" id="ARBA00001974"/>
    </source>
</evidence>
<keyword evidence="6" id="KW-0560">Oxidoreductase</keyword>
<dbReference type="GO" id="GO:0046872">
    <property type="term" value="F:metal ion binding"/>
    <property type="evidence" value="ECO:0007669"/>
    <property type="project" value="UniProtKB-KW"/>
</dbReference>
<evidence type="ECO:0000259" key="9">
    <source>
        <dbReference type="PROSITE" id="PS51379"/>
    </source>
</evidence>
<dbReference type="EMBL" id="LIZS01000005">
    <property type="protein sequence ID" value="KPJ54209.1"/>
    <property type="molecule type" value="Genomic_DNA"/>
</dbReference>
<gene>
    <name evidence="10" type="ORF">AMJ39_01250</name>
</gene>
<evidence type="ECO:0000256" key="6">
    <source>
        <dbReference type="ARBA" id="ARBA00023002"/>
    </source>
</evidence>
<evidence type="ECO:0000256" key="8">
    <source>
        <dbReference type="ARBA" id="ARBA00023014"/>
    </source>
</evidence>
<evidence type="ECO:0000256" key="4">
    <source>
        <dbReference type="ARBA" id="ARBA00022723"/>
    </source>
</evidence>
<dbReference type="PATRIC" id="fig|1703770.3.peg.2049"/>
<feature type="domain" description="4Fe-4S ferredoxin-type" evidence="9">
    <location>
        <begin position="515"/>
        <end position="544"/>
    </location>
</feature>
<dbReference type="STRING" id="1703770.AMJ39_01250"/>
<keyword evidence="5" id="KW-0274">FAD</keyword>
<organism evidence="10 11">
    <name type="scientific">candidate division TA06 bacterium DG_24</name>
    <dbReference type="NCBI Taxonomy" id="1703770"/>
    <lineage>
        <taxon>Bacteria</taxon>
        <taxon>Bacteria division TA06</taxon>
    </lineage>
</organism>
<evidence type="ECO:0000313" key="10">
    <source>
        <dbReference type="EMBL" id="KPJ54209.1"/>
    </source>
</evidence>
<sequence>MAEDELRIGVFVCKCGTNIAGFLDTAEVAEYARGLPGVVLVQENLFTCSEAGVAEIRRGIQEHDLNRVVVAACTPRTHEPIFRAACQDAGLNKFLFEFVNIREHCSWVHKSEPEPATGKAKDLVRMGVARAAFLEPKDEIVVGVEPRALVIGGGIAGMTVAYHLAELGCEVYLVEREEELGGLLRHIHSIYPADLPASEILMEAANAVREHPRVNVLVGSEVAGVAGYIGKYDVQVRQRGGEITPIRVGVIVVATGADELVPEGIMGYDGERVVTQLEFERVLAAGGPDAVEVVMILCAGSRMPDRVYCSRICCAAALKNAVLLRRRNPNTRVWVLYRDLMTIGVRYEQLLQEAKEVGVRFVNYAPDAPPAVEDGRVVVWGPVLARTLELTPDIVVLSSPLVAPEGAQEMSRMLKVALDEHHFFLEAHLKLRPLDFATDGIFVCGTARWPASIEESISQARGVAARAAVPLMRGSVCVEPLISILADEELCRGCGLCRDLCPYGAIEIVETPRGPKAKMHEAACKGCGVCGASCYRRAIRMSHFTDEQFVAQIRAAFQQ</sequence>
<evidence type="ECO:0000313" key="11">
    <source>
        <dbReference type="Proteomes" id="UP000052008"/>
    </source>
</evidence>
<keyword evidence="8" id="KW-0411">Iron-sulfur</keyword>
<dbReference type="GO" id="GO:0051539">
    <property type="term" value="F:4 iron, 4 sulfur cluster binding"/>
    <property type="evidence" value="ECO:0007669"/>
    <property type="project" value="UniProtKB-KW"/>
</dbReference>
<comment type="similarity">
    <text evidence="2">Belongs to the HdrA family.</text>
</comment>
<dbReference type="GO" id="GO:0016491">
    <property type="term" value="F:oxidoreductase activity"/>
    <property type="evidence" value="ECO:0007669"/>
    <property type="project" value="UniProtKB-KW"/>
</dbReference>
<dbReference type="Gene3D" id="3.50.50.60">
    <property type="entry name" value="FAD/NAD(P)-binding domain"/>
    <property type="match status" value="1"/>
</dbReference>
<evidence type="ECO:0000256" key="3">
    <source>
        <dbReference type="ARBA" id="ARBA00022485"/>
    </source>
</evidence>
<dbReference type="Pfam" id="PF00037">
    <property type="entry name" value="Fer4"/>
    <property type="match status" value="1"/>
</dbReference>
<comment type="cofactor">
    <cofactor evidence="1">
        <name>FAD</name>
        <dbReference type="ChEBI" id="CHEBI:57692"/>
    </cofactor>
</comment>
<dbReference type="PRINTS" id="PR00419">
    <property type="entry name" value="ADXRDTASE"/>
</dbReference>
<feature type="domain" description="4Fe-4S ferredoxin-type" evidence="9">
    <location>
        <begin position="482"/>
        <end position="511"/>
    </location>
</feature>
<keyword evidence="4" id="KW-0479">Metal-binding</keyword>
<dbReference type="Pfam" id="PF07992">
    <property type="entry name" value="Pyr_redox_2"/>
    <property type="match status" value="1"/>
</dbReference>
<dbReference type="AlphaFoldDB" id="A0A0S7WVN0"/>